<dbReference type="Gene3D" id="3.40.50.10330">
    <property type="entry name" value="Probable inorganic polyphosphate/atp-NAD kinase, domain 1"/>
    <property type="match status" value="1"/>
</dbReference>
<gene>
    <name evidence="4" type="ORF">BsIDN1_41980</name>
</gene>
<evidence type="ECO:0000259" key="3">
    <source>
        <dbReference type="PROSITE" id="PS50146"/>
    </source>
</evidence>
<evidence type="ECO:0000313" key="5">
    <source>
        <dbReference type="Proteomes" id="UP000464658"/>
    </source>
</evidence>
<evidence type="ECO:0000256" key="1">
    <source>
        <dbReference type="ARBA" id="ARBA00022741"/>
    </source>
</evidence>
<sequence length="52" mass="5498">MHECMNGIGGLEKRPAVAILPGGTCNDFSRTLGIPQQMQKAAQMIVDGVKKG</sequence>
<feature type="domain" description="DAGKc" evidence="3">
    <location>
        <begin position="1"/>
        <end position="52"/>
    </location>
</feature>
<dbReference type="GO" id="GO:0016301">
    <property type="term" value="F:kinase activity"/>
    <property type="evidence" value="ECO:0007669"/>
    <property type="project" value="InterPro"/>
</dbReference>
<dbReference type="InterPro" id="IPR017438">
    <property type="entry name" value="ATP-NAD_kinase_N"/>
</dbReference>
<proteinExistence type="predicted"/>
<dbReference type="EMBL" id="AP021906">
    <property type="protein sequence ID" value="BBP90580.1"/>
    <property type="molecule type" value="Genomic_DNA"/>
</dbReference>
<dbReference type="Pfam" id="PF00781">
    <property type="entry name" value="DAGK_cat"/>
    <property type="match status" value="1"/>
</dbReference>
<evidence type="ECO:0000313" key="4">
    <source>
        <dbReference type="EMBL" id="BBP90580.1"/>
    </source>
</evidence>
<name>A0A5S9MAM2_BACIA</name>
<dbReference type="InterPro" id="IPR001206">
    <property type="entry name" value="Diacylglycerol_kinase_cat_dom"/>
</dbReference>
<accession>A0A5S9MAM2</accession>
<reference evidence="4 5" key="1">
    <citation type="submission" date="2019-12" db="EMBL/GenBank/DDBJ databases">
        <title>Full genome sequence of a Bacillus safensis strain isolated from commercially available natto in Indonesia.</title>
        <authorList>
            <person name="Yoshida M."/>
            <person name="Uomi M."/>
            <person name="Waturangi D."/>
            <person name="Ekaputri J.J."/>
            <person name="Setiamarga D.H.E."/>
        </authorList>
    </citation>
    <scope>NUCLEOTIDE SEQUENCE [LARGE SCALE GENOMIC DNA]</scope>
    <source>
        <strain evidence="4 5">IDN1</strain>
    </source>
</reference>
<protein>
    <recommendedName>
        <fullName evidence="3">DAGKc domain-containing protein</fullName>
    </recommendedName>
</protein>
<organism evidence="4 5">
    <name type="scientific">Bacillus safensis</name>
    <dbReference type="NCBI Taxonomy" id="561879"/>
    <lineage>
        <taxon>Bacteria</taxon>
        <taxon>Bacillati</taxon>
        <taxon>Bacillota</taxon>
        <taxon>Bacilli</taxon>
        <taxon>Bacillales</taxon>
        <taxon>Bacillaceae</taxon>
        <taxon>Bacillus</taxon>
    </lineage>
</organism>
<keyword evidence="2" id="KW-0067">ATP-binding</keyword>
<dbReference type="Proteomes" id="UP000464658">
    <property type="component" value="Chromosome"/>
</dbReference>
<keyword evidence="1" id="KW-0547">Nucleotide-binding</keyword>
<dbReference type="AlphaFoldDB" id="A0A5S9MAM2"/>
<evidence type="ECO:0000256" key="2">
    <source>
        <dbReference type="ARBA" id="ARBA00022840"/>
    </source>
</evidence>
<dbReference type="InterPro" id="IPR016064">
    <property type="entry name" value="NAD/diacylglycerol_kinase_sf"/>
</dbReference>
<dbReference type="GO" id="GO:0005524">
    <property type="term" value="F:ATP binding"/>
    <property type="evidence" value="ECO:0007669"/>
    <property type="project" value="UniProtKB-KW"/>
</dbReference>
<dbReference type="SUPFAM" id="SSF111331">
    <property type="entry name" value="NAD kinase/diacylglycerol kinase-like"/>
    <property type="match status" value="1"/>
</dbReference>
<dbReference type="PROSITE" id="PS50146">
    <property type="entry name" value="DAGK"/>
    <property type="match status" value="1"/>
</dbReference>